<dbReference type="GO" id="GO:0005737">
    <property type="term" value="C:cytoplasm"/>
    <property type="evidence" value="ECO:0007669"/>
    <property type="project" value="TreeGrafter"/>
</dbReference>
<dbReference type="AlphaFoldDB" id="A0A8C2RNX1"/>
<organism evidence="4">
    <name type="scientific">Capra hircus</name>
    <name type="common">Goat</name>
    <dbReference type="NCBI Taxonomy" id="9925"/>
    <lineage>
        <taxon>Eukaryota</taxon>
        <taxon>Metazoa</taxon>
        <taxon>Chordata</taxon>
        <taxon>Craniata</taxon>
        <taxon>Vertebrata</taxon>
        <taxon>Euteleostomi</taxon>
        <taxon>Mammalia</taxon>
        <taxon>Eutheria</taxon>
        <taxon>Laurasiatheria</taxon>
        <taxon>Artiodactyla</taxon>
        <taxon>Ruminantia</taxon>
        <taxon>Pecora</taxon>
        <taxon>Bovidae</taxon>
        <taxon>Caprinae</taxon>
        <taxon>Capra</taxon>
    </lineage>
</organism>
<keyword evidence="2" id="KW-0175">Coiled coil</keyword>
<evidence type="ECO:0000256" key="3">
    <source>
        <dbReference type="SAM" id="MobiDB-lite"/>
    </source>
</evidence>
<feature type="region of interest" description="Disordered" evidence="3">
    <location>
        <begin position="1"/>
        <end position="34"/>
    </location>
</feature>
<reference evidence="4" key="2">
    <citation type="submission" date="2025-08" db="UniProtKB">
        <authorList>
            <consortium name="Ensembl"/>
        </authorList>
    </citation>
    <scope>IDENTIFICATION</scope>
</reference>
<protein>
    <recommendedName>
        <fullName evidence="5">TPD52 like 1</fullName>
    </recommendedName>
</protein>
<name>A0A8C2RNX1_CAPHI</name>
<comment type="similarity">
    <text evidence="1">Belongs to the TPD52 family.</text>
</comment>
<evidence type="ECO:0000256" key="2">
    <source>
        <dbReference type="ARBA" id="ARBA00023054"/>
    </source>
</evidence>
<dbReference type="GO" id="GO:2001235">
    <property type="term" value="P:positive regulation of apoptotic signaling pathway"/>
    <property type="evidence" value="ECO:0007669"/>
    <property type="project" value="TreeGrafter"/>
</dbReference>
<dbReference type="Pfam" id="PF04201">
    <property type="entry name" value="TPD52"/>
    <property type="match status" value="2"/>
</dbReference>
<dbReference type="PANTHER" id="PTHR19307:SF8">
    <property type="entry name" value="TUMOR PROTEIN D53"/>
    <property type="match status" value="1"/>
</dbReference>
<accession>A0A8C2RNX1</accession>
<proteinExistence type="inferred from homology"/>
<dbReference type="Ensembl" id="ENSCHIT00010044413.1">
    <property type="protein sequence ID" value="ENSCHIP00010031570.1"/>
    <property type="gene ID" value="ENSCHIG00010023344.1"/>
</dbReference>
<evidence type="ECO:0000313" key="4">
    <source>
        <dbReference type="Ensembl" id="ENSCHIP00010031570.1"/>
    </source>
</evidence>
<dbReference type="PANTHER" id="PTHR19307">
    <property type="entry name" value="TUMOR PROTEIN D52"/>
    <property type="match status" value="1"/>
</dbReference>
<evidence type="ECO:0000256" key="1">
    <source>
        <dbReference type="ARBA" id="ARBA00005702"/>
    </source>
</evidence>
<reference evidence="4" key="1">
    <citation type="submission" date="2019-03" db="EMBL/GenBank/DDBJ databases">
        <title>Genome sequencing and reference-guided assembly of Black Bengal Goat (Capra hircus).</title>
        <authorList>
            <person name="Siddiki A.Z."/>
            <person name="Baten A."/>
            <person name="Billah M."/>
            <person name="Alam M.A.U."/>
            <person name="Shawrob K.S.M."/>
            <person name="Saha S."/>
            <person name="Chowdhury M."/>
            <person name="Rahman A.H."/>
            <person name="Stear M."/>
            <person name="Miah G."/>
            <person name="Das G.B."/>
            <person name="Hossain M.M."/>
            <person name="Kumkum M."/>
            <person name="Islam M.S."/>
            <person name="Mollah A.M."/>
            <person name="Ahsan A."/>
            <person name="Tusar F."/>
            <person name="Khan M.K.I."/>
        </authorList>
    </citation>
    <scope>NUCLEOTIDE SEQUENCE [LARGE SCALE GENOMIC DNA]</scope>
</reference>
<evidence type="ECO:0008006" key="5">
    <source>
        <dbReference type="Google" id="ProtNLM"/>
    </source>
</evidence>
<sequence length="153" mass="17187">REGLLETEPLQGRDEDAIASADSPSMLSEEEKEELKAELVQLEDEITTLRQVLSAKERRLDDQCIMGGLDNKLFLFFCFISSYKKTHETLSHAGQKATAAFSNVGTAISKKFGDMSYSIRHSISMPAMRNSPTFKSFEERVETTVTSLKVQMK</sequence>
<dbReference type="InterPro" id="IPR007327">
    <property type="entry name" value="TPD52"/>
</dbReference>